<dbReference type="InterPro" id="IPR023120">
    <property type="entry name" value="WHTH_transcript_rep_HrcA_IDD"/>
</dbReference>
<evidence type="ECO:0000256" key="6">
    <source>
        <dbReference type="HAMAP-Rule" id="MF_00081"/>
    </source>
</evidence>
<dbReference type="FunFam" id="1.10.10.10:FF:000049">
    <property type="entry name" value="Heat-inducible transcription repressor HrcA"/>
    <property type="match status" value="1"/>
</dbReference>
<keyword evidence="1 6" id="KW-0678">Repressor</keyword>
<proteinExistence type="inferred from homology"/>
<comment type="caution">
    <text evidence="9">The sequence shown here is derived from an EMBL/GenBank/DDBJ whole genome shotgun (WGS) entry which is preliminary data.</text>
</comment>
<keyword evidence="2 6" id="KW-0805">Transcription regulation</keyword>
<dbReference type="HAMAP" id="MF_00081">
    <property type="entry name" value="HrcA"/>
    <property type="match status" value="1"/>
</dbReference>
<sequence length="333" mass="36627">MSTADRRLDVLRAIVSDYVSTREPVGSKTLVERYDLGVSPATIRNDMAVLEEEGLIYQPHTSAGRVPTPAGYRLFVDRLAQVKPLSAPERAAIEQFLENAVSVDEIVERTVRLMAQLTRQVAVVQYPQYAQTKLVCVELVDLGERRLMVVAITDDGNVERRTLSGYEISTENLNQLKLTLSKLCVGKTPLEIETILQATLVEWQNPAEQVIGKTLLELTKGETEHRMVIAGTANLARAEIDFQRSIVPVLDALEEQVSLLRLFSGVTPNQVSVSIGAENHHDGLIETSIVAGKYGTQTTSAHLAVVGPVRMDYGAAMSTVQSLSAYLSHYLQK</sequence>
<dbReference type="InterPro" id="IPR001034">
    <property type="entry name" value="DeoR_HTH"/>
</dbReference>
<dbReference type="Gene3D" id="3.30.390.60">
    <property type="entry name" value="Heat-inducible transcription repressor hrca homolog, domain 3"/>
    <property type="match status" value="1"/>
</dbReference>
<dbReference type="GO" id="GO:0003700">
    <property type="term" value="F:DNA-binding transcription factor activity"/>
    <property type="evidence" value="ECO:0007669"/>
    <property type="project" value="InterPro"/>
</dbReference>
<dbReference type="Pfam" id="PF08220">
    <property type="entry name" value="HTH_DeoR"/>
    <property type="match status" value="1"/>
</dbReference>
<evidence type="ECO:0000259" key="7">
    <source>
        <dbReference type="Pfam" id="PF01628"/>
    </source>
</evidence>
<dbReference type="PANTHER" id="PTHR34824:SF1">
    <property type="entry name" value="HEAT-INDUCIBLE TRANSCRIPTION REPRESSOR HRCA"/>
    <property type="match status" value="1"/>
</dbReference>
<dbReference type="PANTHER" id="PTHR34824">
    <property type="entry name" value="HEAT-INDUCIBLE TRANSCRIPTION REPRESSOR HRCA"/>
    <property type="match status" value="1"/>
</dbReference>
<keyword evidence="3 6" id="KW-0346">Stress response</keyword>
<comment type="similarity">
    <text evidence="6">Belongs to the HrcA family.</text>
</comment>
<gene>
    <name evidence="6 9" type="primary">hrcA</name>
    <name evidence="9" type="ORF">HMPREF0044_0976</name>
</gene>
<dbReference type="InterPro" id="IPR029016">
    <property type="entry name" value="GAF-like_dom_sf"/>
</dbReference>
<evidence type="ECO:0000256" key="5">
    <source>
        <dbReference type="ARBA" id="ARBA00055319"/>
    </source>
</evidence>
<protein>
    <recommendedName>
        <fullName evidence="6">Heat-inducible transcription repressor HrcA</fullName>
    </recommendedName>
</protein>
<dbReference type="PIRSF" id="PIRSF005485">
    <property type="entry name" value="HrcA"/>
    <property type="match status" value="1"/>
</dbReference>
<dbReference type="Gene3D" id="3.30.450.40">
    <property type="match status" value="1"/>
</dbReference>
<evidence type="ECO:0000256" key="1">
    <source>
        <dbReference type="ARBA" id="ARBA00022491"/>
    </source>
</evidence>
<dbReference type="InterPro" id="IPR036390">
    <property type="entry name" value="WH_DNA-bd_sf"/>
</dbReference>
<dbReference type="GO" id="GO:0003677">
    <property type="term" value="F:DNA binding"/>
    <property type="evidence" value="ECO:0007669"/>
    <property type="project" value="InterPro"/>
</dbReference>
<name>C0W098_9ACTO</name>
<organism evidence="9 10">
    <name type="scientific">Gleimia coleocanis DSM 15436</name>
    <dbReference type="NCBI Taxonomy" id="525245"/>
    <lineage>
        <taxon>Bacteria</taxon>
        <taxon>Bacillati</taxon>
        <taxon>Actinomycetota</taxon>
        <taxon>Actinomycetes</taxon>
        <taxon>Actinomycetales</taxon>
        <taxon>Actinomycetaceae</taxon>
        <taxon>Gleimia</taxon>
    </lineage>
</organism>
<accession>C0W098</accession>
<evidence type="ECO:0000313" key="10">
    <source>
        <dbReference type="Proteomes" id="UP000010301"/>
    </source>
</evidence>
<dbReference type="HOGENOM" id="CLU_050019_2_0_11"/>
<evidence type="ECO:0000256" key="3">
    <source>
        <dbReference type="ARBA" id="ARBA00023016"/>
    </source>
</evidence>
<dbReference type="InterPro" id="IPR021153">
    <property type="entry name" value="HrcA_C"/>
</dbReference>
<keyword evidence="10" id="KW-1185">Reference proteome</keyword>
<dbReference type="eggNOG" id="COG1420">
    <property type="taxonomic scope" value="Bacteria"/>
</dbReference>
<dbReference type="SUPFAM" id="SSF55781">
    <property type="entry name" value="GAF domain-like"/>
    <property type="match status" value="1"/>
</dbReference>
<dbReference type="Gene3D" id="1.10.10.10">
    <property type="entry name" value="Winged helix-like DNA-binding domain superfamily/Winged helix DNA-binding domain"/>
    <property type="match status" value="1"/>
</dbReference>
<evidence type="ECO:0000256" key="2">
    <source>
        <dbReference type="ARBA" id="ARBA00023015"/>
    </source>
</evidence>
<dbReference type="AlphaFoldDB" id="C0W098"/>
<dbReference type="SUPFAM" id="SSF46785">
    <property type="entry name" value="Winged helix' DNA-binding domain"/>
    <property type="match status" value="1"/>
</dbReference>
<dbReference type="NCBIfam" id="TIGR00331">
    <property type="entry name" value="hrcA"/>
    <property type="match status" value="1"/>
</dbReference>
<dbReference type="GO" id="GO:0045892">
    <property type="term" value="P:negative regulation of DNA-templated transcription"/>
    <property type="evidence" value="ECO:0007669"/>
    <property type="project" value="UniProtKB-UniRule"/>
</dbReference>
<dbReference type="Pfam" id="PF01628">
    <property type="entry name" value="HrcA"/>
    <property type="match status" value="1"/>
</dbReference>
<dbReference type="OrthoDB" id="9783139at2"/>
<keyword evidence="4 6" id="KW-0804">Transcription</keyword>
<dbReference type="InterPro" id="IPR002571">
    <property type="entry name" value="HrcA"/>
</dbReference>
<dbReference type="InterPro" id="IPR036388">
    <property type="entry name" value="WH-like_DNA-bd_sf"/>
</dbReference>
<feature type="domain" description="HTH deoR-type" evidence="8">
    <location>
        <begin position="28"/>
        <end position="61"/>
    </location>
</feature>
<evidence type="ECO:0000259" key="8">
    <source>
        <dbReference type="Pfam" id="PF08220"/>
    </source>
</evidence>
<dbReference type="Proteomes" id="UP000010301">
    <property type="component" value="Unassembled WGS sequence"/>
</dbReference>
<comment type="function">
    <text evidence="5 6">Negative regulator of class I heat shock genes (grpE-dnaK-dnaJ and groELS operons). Prevents heat-shock induction of these operons.</text>
</comment>
<dbReference type="RefSeq" id="WP_006546748.1">
    <property type="nucleotide sequence ID" value="NZ_DS999543.1"/>
</dbReference>
<evidence type="ECO:0000256" key="4">
    <source>
        <dbReference type="ARBA" id="ARBA00023163"/>
    </source>
</evidence>
<feature type="domain" description="Heat-inducible transcription repressor HrcA C-terminal" evidence="7">
    <location>
        <begin position="104"/>
        <end position="316"/>
    </location>
</feature>
<reference evidence="9 10" key="1">
    <citation type="submission" date="2009-01" db="EMBL/GenBank/DDBJ databases">
        <authorList>
            <person name="Qin X."/>
            <person name="Bachman B."/>
            <person name="Battles P."/>
            <person name="Bell A."/>
            <person name="Bess C."/>
            <person name="Bickham C."/>
            <person name="Chaboub L."/>
            <person name="Chen D."/>
            <person name="Coyle M."/>
            <person name="Deiros D.R."/>
            <person name="Dinh H."/>
            <person name="Forbes L."/>
            <person name="Fowler G."/>
            <person name="Francisco L."/>
            <person name="Fu Q."/>
            <person name="Gubbala S."/>
            <person name="Hale W."/>
            <person name="Han Y."/>
            <person name="Hemphill L."/>
            <person name="Highlander S.K."/>
            <person name="Hirani K."/>
            <person name="Hogues M."/>
            <person name="Jackson L."/>
            <person name="Jakkamsetti A."/>
            <person name="Javaid M."/>
            <person name="Jiang H."/>
            <person name="Korchina V."/>
            <person name="Kovar C."/>
            <person name="Lara F."/>
            <person name="Lee S."/>
            <person name="Mata R."/>
            <person name="Mathew T."/>
            <person name="Moen C."/>
            <person name="Morales K."/>
            <person name="Munidasa M."/>
            <person name="Nazareth L."/>
            <person name="Ngo R."/>
            <person name="Nguyen L."/>
            <person name="Okwuonu G."/>
            <person name="Ongeri F."/>
            <person name="Patil S."/>
            <person name="Petrosino J."/>
            <person name="Pham C."/>
            <person name="Pham P."/>
            <person name="Pu L.-L."/>
            <person name="Puazo M."/>
            <person name="Raj R."/>
            <person name="Reid J."/>
            <person name="Rouhana J."/>
            <person name="Saada N."/>
            <person name="Shang Y."/>
            <person name="Simmons D."/>
            <person name="Thornton R."/>
            <person name="Warren J."/>
            <person name="Weissenberger G."/>
            <person name="Zhang J."/>
            <person name="Zhang L."/>
            <person name="Zhou C."/>
            <person name="Zhu D."/>
            <person name="Muzny D."/>
            <person name="Worley K."/>
            <person name="Gibbs R."/>
        </authorList>
    </citation>
    <scope>NUCLEOTIDE SEQUENCE [LARGE SCALE GENOMIC DNA]</scope>
    <source>
        <strain evidence="9 10">DSM 15436</strain>
    </source>
</reference>
<dbReference type="EMBL" id="ACFG01000030">
    <property type="protein sequence ID" value="EEH63957.1"/>
    <property type="molecule type" value="Genomic_DNA"/>
</dbReference>
<evidence type="ECO:0000313" key="9">
    <source>
        <dbReference type="EMBL" id="EEH63957.1"/>
    </source>
</evidence>
<dbReference type="STRING" id="525245.HMPREF0044_0976"/>